<dbReference type="AlphaFoldDB" id="A0AAV5LI19"/>
<comment type="caution">
    <text evidence="7">The sequence shown here is derived from an EMBL/GenBank/DDBJ whole genome shotgun (WGS) entry which is preliminary data.</text>
</comment>
<dbReference type="EMBL" id="BPVZ01000118">
    <property type="protein sequence ID" value="GKV36823.1"/>
    <property type="molecule type" value="Genomic_DNA"/>
</dbReference>
<protein>
    <recommendedName>
        <fullName evidence="5">Phospholipase A1</fullName>
        <ecNumber evidence="5">3.1.1.-</ecNumber>
    </recommendedName>
</protein>
<name>A0AAV5LI19_9ROSI</name>
<comment type="function">
    <text evidence="5">Acylhydrolase that catalyzes the hydrolysis of phospholipids at the sn-1 position.</text>
</comment>
<evidence type="ECO:0000313" key="8">
    <source>
        <dbReference type="Proteomes" id="UP001054252"/>
    </source>
</evidence>
<evidence type="ECO:0000256" key="2">
    <source>
        <dbReference type="ARBA" id="ARBA00022801"/>
    </source>
</evidence>
<keyword evidence="2 5" id="KW-0378">Hydrolase</keyword>
<dbReference type="Pfam" id="PF01764">
    <property type="entry name" value="Lipase_3"/>
    <property type="match status" value="1"/>
</dbReference>
<reference evidence="7 8" key="1">
    <citation type="journal article" date="2021" name="Commun. Biol.">
        <title>The genome of Shorea leprosula (Dipterocarpaceae) highlights the ecological relevance of drought in aseasonal tropical rainforests.</title>
        <authorList>
            <person name="Ng K.K.S."/>
            <person name="Kobayashi M.J."/>
            <person name="Fawcett J.A."/>
            <person name="Hatakeyama M."/>
            <person name="Paape T."/>
            <person name="Ng C.H."/>
            <person name="Ang C.C."/>
            <person name="Tnah L.H."/>
            <person name="Lee C.T."/>
            <person name="Nishiyama T."/>
            <person name="Sese J."/>
            <person name="O'Brien M.J."/>
            <person name="Copetti D."/>
            <person name="Mohd Noor M.I."/>
            <person name="Ong R.C."/>
            <person name="Putra M."/>
            <person name="Sireger I.Z."/>
            <person name="Indrioko S."/>
            <person name="Kosugi Y."/>
            <person name="Izuno A."/>
            <person name="Isagi Y."/>
            <person name="Lee S.L."/>
            <person name="Shimizu K.K."/>
        </authorList>
    </citation>
    <scope>NUCLEOTIDE SEQUENCE [LARGE SCALE GENOMIC DNA]</scope>
    <source>
        <strain evidence="7">214</strain>
    </source>
</reference>
<dbReference type="CDD" id="cd00519">
    <property type="entry name" value="Lipase_3"/>
    <property type="match status" value="1"/>
</dbReference>
<dbReference type="PANTHER" id="PTHR31828:SF1">
    <property type="entry name" value="PHOSPHOLIPASE A1-IIGAMMA"/>
    <property type="match status" value="1"/>
</dbReference>
<dbReference type="InterPro" id="IPR002921">
    <property type="entry name" value="Fungal_lipase-type"/>
</dbReference>
<gene>
    <name evidence="7" type="ORF">SLEP1_g44914</name>
</gene>
<sequence>MAQATYDAFNSQKLSKYTGSSIYSKTNFFSKVDLKKANPLCRYEVTRFFYGTSGIQVPEAFILKSLSREAWSKESNFMGYVAVATDQGKKVLGRRDIVVAWRGTVQSLEWVNDFLFNMVSADKIFGQGSDVKVHEGWYSLYTSDDPRSPYNKRSARDQILEEVKRLVETYKNEEISITVTGHSLGAAVATLNAVDIVFNGYNRILNRSCPVTAFVFASPRVGDSNFSKTFSSLQDLRALRIRNALDVVPTYPLIGYSDVGEVLQIDTQKSPYLKSPGNLATWHALEIYLHGVAGSHGNQGGFSLEVNRDIALVNKANDGLKDEYLVPVSWRVLKNTGMVQQANGSWQLMDHEEDDIDP</sequence>
<evidence type="ECO:0000256" key="1">
    <source>
        <dbReference type="ARBA" id="ARBA00010701"/>
    </source>
</evidence>
<dbReference type="GO" id="GO:0008970">
    <property type="term" value="F:phospholipase A1 activity"/>
    <property type="evidence" value="ECO:0007669"/>
    <property type="project" value="UniProtKB-UniRule"/>
</dbReference>
<keyword evidence="3 5" id="KW-0442">Lipid degradation</keyword>
<dbReference type="Proteomes" id="UP001054252">
    <property type="component" value="Unassembled WGS sequence"/>
</dbReference>
<evidence type="ECO:0000313" key="7">
    <source>
        <dbReference type="EMBL" id="GKV36823.1"/>
    </source>
</evidence>
<dbReference type="GO" id="GO:0016042">
    <property type="term" value="P:lipid catabolic process"/>
    <property type="evidence" value="ECO:0007669"/>
    <property type="project" value="UniProtKB-UniRule"/>
</dbReference>
<dbReference type="PANTHER" id="PTHR31828">
    <property type="entry name" value="PHOSPHOLIPASE A1-IIGAMMA"/>
    <property type="match status" value="1"/>
</dbReference>
<evidence type="ECO:0000256" key="3">
    <source>
        <dbReference type="ARBA" id="ARBA00022963"/>
    </source>
</evidence>
<dbReference type="FunFam" id="3.40.50.1820:FF:000065">
    <property type="entry name" value="Phospholipase A1-II 3"/>
    <property type="match status" value="1"/>
</dbReference>
<evidence type="ECO:0000256" key="5">
    <source>
        <dbReference type="RuleBase" id="RU367093"/>
    </source>
</evidence>
<feature type="domain" description="Fungal lipase-type" evidence="6">
    <location>
        <begin position="98"/>
        <end position="254"/>
    </location>
</feature>
<dbReference type="InterPro" id="IPR029058">
    <property type="entry name" value="AB_hydrolase_fold"/>
</dbReference>
<evidence type="ECO:0000259" key="6">
    <source>
        <dbReference type="Pfam" id="PF01764"/>
    </source>
</evidence>
<dbReference type="SUPFAM" id="SSF53474">
    <property type="entry name" value="alpha/beta-Hydrolases"/>
    <property type="match status" value="1"/>
</dbReference>
<comment type="similarity">
    <text evidence="1 5">Belongs to the AB hydrolase superfamily. Lipase family.</text>
</comment>
<keyword evidence="8" id="KW-1185">Reference proteome</keyword>
<dbReference type="GO" id="GO:0005737">
    <property type="term" value="C:cytoplasm"/>
    <property type="evidence" value="ECO:0007669"/>
    <property type="project" value="UniProtKB-ARBA"/>
</dbReference>
<dbReference type="EC" id="3.1.1.-" evidence="5"/>
<keyword evidence="4 5" id="KW-0443">Lipid metabolism</keyword>
<dbReference type="Gene3D" id="3.40.50.1820">
    <property type="entry name" value="alpha/beta hydrolase"/>
    <property type="match status" value="1"/>
</dbReference>
<organism evidence="7 8">
    <name type="scientific">Rubroshorea leprosula</name>
    <dbReference type="NCBI Taxonomy" id="152421"/>
    <lineage>
        <taxon>Eukaryota</taxon>
        <taxon>Viridiplantae</taxon>
        <taxon>Streptophyta</taxon>
        <taxon>Embryophyta</taxon>
        <taxon>Tracheophyta</taxon>
        <taxon>Spermatophyta</taxon>
        <taxon>Magnoliopsida</taxon>
        <taxon>eudicotyledons</taxon>
        <taxon>Gunneridae</taxon>
        <taxon>Pentapetalae</taxon>
        <taxon>rosids</taxon>
        <taxon>malvids</taxon>
        <taxon>Malvales</taxon>
        <taxon>Dipterocarpaceae</taxon>
        <taxon>Rubroshorea</taxon>
    </lineage>
</organism>
<dbReference type="InterPro" id="IPR033556">
    <property type="entry name" value="PLA"/>
</dbReference>
<accession>A0AAV5LI19</accession>
<proteinExistence type="inferred from homology"/>
<evidence type="ECO:0000256" key="4">
    <source>
        <dbReference type="ARBA" id="ARBA00023098"/>
    </source>
</evidence>